<sequence>MASETFSDIDAATRAQIDADLAAASTRGISGGIDDIVESFESVVTEFLSLDAERKRSYPRGETARIFGTALGDALVRDHNFAWRLLSDDYGTDLVVARGEGSEEEKYTAPIVVVDLRFDDEEPGRLRAFITQFL</sequence>
<gene>
    <name evidence="2" type="ORF">C3E79_03615</name>
</gene>
<reference evidence="3" key="1">
    <citation type="submission" date="2018-01" db="EMBL/GenBank/DDBJ databases">
        <authorList>
            <person name="Li J."/>
        </authorList>
    </citation>
    <scope>NUCLEOTIDE SEQUENCE [LARGE SCALE GENOMIC DNA]</scope>
    <source>
        <strain evidence="3">2184</strain>
    </source>
</reference>
<dbReference type="EMBL" id="CP026948">
    <property type="protein sequence ID" value="AWB83686.1"/>
    <property type="molecule type" value="Genomic_DNA"/>
</dbReference>
<dbReference type="Pfam" id="PF12713">
    <property type="entry name" value="DUF3806"/>
    <property type="match status" value="1"/>
</dbReference>
<proteinExistence type="predicted"/>
<dbReference type="KEGG" id="clia:C3E79_03615"/>
<evidence type="ECO:0000313" key="3">
    <source>
        <dbReference type="Proteomes" id="UP000244754"/>
    </source>
</evidence>
<evidence type="ECO:0000313" key="2">
    <source>
        <dbReference type="EMBL" id="AWB83686.1"/>
    </source>
</evidence>
<protein>
    <recommendedName>
        <fullName evidence="1">DUF3806 domain-containing protein</fullName>
    </recommendedName>
</protein>
<dbReference type="Proteomes" id="UP000244754">
    <property type="component" value="Chromosome"/>
</dbReference>
<accession>A0A2S0WD47</accession>
<feature type="domain" description="DUF3806" evidence="1">
    <location>
        <begin position="64"/>
        <end position="123"/>
    </location>
</feature>
<keyword evidence="3" id="KW-1185">Reference proteome</keyword>
<dbReference type="RefSeq" id="WP_108403674.1">
    <property type="nucleotide sequence ID" value="NZ_CP026948.1"/>
</dbReference>
<dbReference type="OrthoDB" id="4407046at2"/>
<name>A0A2S0WD47_9CORY</name>
<dbReference type="AlphaFoldDB" id="A0A2S0WD47"/>
<evidence type="ECO:0000259" key="1">
    <source>
        <dbReference type="Pfam" id="PF12713"/>
    </source>
</evidence>
<dbReference type="InterPro" id="IPR024266">
    <property type="entry name" value="DUF3806"/>
</dbReference>
<organism evidence="2 3">
    <name type="scientific">Corynebacterium liangguodongii</name>
    <dbReference type="NCBI Taxonomy" id="2079535"/>
    <lineage>
        <taxon>Bacteria</taxon>
        <taxon>Bacillati</taxon>
        <taxon>Actinomycetota</taxon>
        <taxon>Actinomycetes</taxon>
        <taxon>Mycobacteriales</taxon>
        <taxon>Corynebacteriaceae</taxon>
        <taxon>Corynebacterium</taxon>
    </lineage>
</organism>